<reference evidence="1" key="1">
    <citation type="submission" date="2020-05" db="EMBL/GenBank/DDBJ databases">
        <authorList>
            <person name="Chiriac C."/>
            <person name="Salcher M."/>
            <person name="Ghai R."/>
            <person name="Kavagutti S V."/>
        </authorList>
    </citation>
    <scope>NUCLEOTIDE SEQUENCE</scope>
</reference>
<dbReference type="AlphaFoldDB" id="A0A6J7EW91"/>
<accession>A0A6J7EW91</accession>
<name>A0A6J7EW91_9ZZZZ</name>
<proteinExistence type="predicted"/>
<protein>
    <submittedName>
        <fullName evidence="1">Unannotated protein</fullName>
    </submittedName>
</protein>
<gene>
    <name evidence="1" type="ORF">UFOPK3402_01773</name>
</gene>
<organism evidence="1">
    <name type="scientific">freshwater metagenome</name>
    <dbReference type="NCBI Taxonomy" id="449393"/>
    <lineage>
        <taxon>unclassified sequences</taxon>
        <taxon>metagenomes</taxon>
        <taxon>ecological metagenomes</taxon>
    </lineage>
</organism>
<evidence type="ECO:0000313" key="1">
    <source>
        <dbReference type="EMBL" id="CAB4885564.1"/>
    </source>
</evidence>
<sequence>MVPAQVETRTTVLITVRFGEVLAARGVTTVALDDEGRLTRYHPDGTTRLLR</sequence>
<dbReference type="EMBL" id="CAFBLS010000275">
    <property type="protein sequence ID" value="CAB4885564.1"/>
    <property type="molecule type" value="Genomic_DNA"/>
</dbReference>